<accession>A0A843UL67</accession>
<dbReference type="Proteomes" id="UP000652761">
    <property type="component" value="Unassembled WGS sequence"/>
</dbReference>
<dbReference type="PANTHER" id="PTHR31286">
    <property type="entry name" value="GLYCINE-RICH CELL WALL STRUCTURAL PROTEIN 1.8-LIKE"/>
    <property type="match status" value="1"/>
</dbReference>
<dbReference type="AlphaFoldDB" id="A0A843UL67"/>
<dbReference type="PANTHER" id="PTHR31286:SF180">
    <property type="entry name" value="OS10G0362600 PROTEIN"/>
    <property type="match status" value="1"/>
</dbReference>
<comment type="caution">
    <text evidence="1">The sequence shown here is derived from an EMBL/GenBank/DDBJ whole genome shotgun (WGS) entry which is preliminary data.</text>
</comment>
<dbReference type="InterPro" id="IPR040256">
    <property type="entry name" value="At4g02000-like"/>
</dbReference>
<evidence type="ECO:0000313" key="2">
    <source>
        <dbReference type="Proteomes" id="UP000652761"/>
    </source>
</evidence>
<proteinExistence type="predicted"/>
<name>A0A843UL67_COLES</name>
<reference evidence="1" key="1">
    <citation type="submission" date="2017-07" db="EMBL/GenBank/DDBJ databases">
        <title>Taro Niue Genome Assembly and Annotation.</title>
        <authorList>
            <person name="Atibalentja N."/>
            <person name="Keating K."/>
            <person name="Fields C.J."/>
        </authorList>
    </citation>
    <scope>NUCLEOTIDE SEQUENCE</scope>
    <source>
        <strain evidence="1">Niue_2</strain>
        <tissue evidence="1">Leaf</tissue>
    </source>
</reference>
<evidence type="ECO:0000313" key="1">
    <source>
        <dbReference type="EMBL" id="MQL86952.1"/>
    </source>
</evidence>
<sequence length="406" mass="44456">MDPEQSAGTPPQRPLSFAQALSGSLRPQKVLLPVKSPAFTDAGDPAVYFSQEEISRWSANFDYDKDPSMMPIWVGFPGLPVSLYNEDYLRSVANNLGQVLRIHETTLAWTQTAEALVCIDVDIAAPLQQKIWISYGDQGFWQKVNYHRVPPLCKFCCRVGHSEDSCFKKNKKPKLSETTKVIAGALDAGAQPAQEWRPVRGLKKKATAVVAEIPVSNAFDRLRDDVGESETLVEEQEDGEHRDEVIQDAIQNDKCAENASVIPENFVVVASFNPDQSREVGHDHLEHPVHWTMPAHADSRVHGPTVALESSEVTGLPPASPIIPSGGSVGDEDDGKQLLVVLPLCGRPPATLPIHGSSQVSRKVSAENLLMPPVKTSEERGEVFRNEIHTRSKAKSAAAHKGYVSL</sequence>
<keyword evidence="2" id="KW-1185">Reference proteome</keyword>
<dbReference type="OrthoDB" id="786567at2759"/>
<gene>
    <name evidence="1" type="ORF">Taro_019479</name>
</gene>
<protein>
    <recommendedName>
        <fullName evidence="3">DUF4283 domain-containing protein</fullName>
    </recommendedName>
</protein>
<evidence type="ECO:0008006" key="3">
    <source>
        <dbReference type="Google" id="ProtNLM"/>
    </source>
</evidence>
<dbReference type="EMBL" id="NMUH01000940">
    <property type="protein sequence ID" value="MQL86952.1"/>
    <property type="molecule type" value="Genomic_DNA"/>
</dbReference>
<organism evidence="1 2">
    <name type="scientific">Colocasia esculenta</name>
    <name type="common">Wild taro</name>
    <name type="synonym">Arum esculentum</name>
    <dbReference type="NCBI Taxonomy" id="4460"/>
    <lineage>
        <taxon>Eukaryota</taxon>
        <taxon>Viridiplantae</taxon>
        <taxon>Streptophyta</taxon>
        <taxon>Embryophyta</taxon>
        <taxon>Tracheophyta</taxon>
        <taxon>Spermatophyta</taxon>
        <taxon>Magnoliopsida</taxon>
        <taxon>Liliopsida</taxon>
        <taxon>Araceae</taxon>
        <taxon>Aroideae</taxon>
        <taxon>Colocasieae</taxon>
        <taxon>Colocasia</taxon>
    </lineage>
</organism>